<dbReference type="InterPro" id="IPR027408">
    <property type="entry name" value="PNPase/RNase_PH_dom_sf"/>
</dbReference>
<evidence type="ECO:0000256" key="1">
    <source>
        <dbReference type="ARBA" id="ARBA00004123"/>
    </source>
</evidence>
<dbReference type="Gene3D" id="3.30.230.70">
    <property type="entry name" value="GHMP Kinase, N-terminal domain"/>
    <property type="match status" value="1"/>
</dbReference>
<dbReference type="SUPFAM" id="SSF54211">
    <property type="entry name" value="Ribosomal protein S5 domain 2-like"/>
    <property type="match status" value="1"/>
</dbReference>
<evidence type="ECO:0000313" key="5">
    <source>
        <dbReference type="EMBL" id="KAK6226668.1"/>
    </source>
</evidence>
<dbReference type="InterPro" id="IPR036345">
    <property type="entry name" value="ExoRNase_PH_dom2_sf"/>
</dbReference>
<evidence type="ECO:0000256" key="2">
    <source>
        <dbReference type="ARBA" id="ARBA00022552"/>
    </source>
</evidence>
<dbReference type="GO" id="GO:0003723">
    <property type="term" value="F:RNA binding"/>
    <property type="evidence" value="ECO:0007669"/>
    <property type="project" value="TreeGrafter"/>
</dbReference>
<keyword evidence="6" id="KW-1185">Reference proteome</keyword>
<evidence type="ECO:0000256" key="3">
    <source>
        <dbReference type="ARBA" id="ARBA00022835"/>
    </source>
</evidence>
<organism evidence="5 6">
    <name type="scientific">Colletotrichum tabaci</name>
    <dbReference type="NCBI Taxonomy" id="1209068"/>
    <lineage>
        <taxon>Eukaryota</taxon>
        <taxon>Fungi</taxon>
        <taxon>Dikarya</taxon>
        <taxon>Ascomycota</taxon>
        <taxon>Pezizomycotina</taxon>
        <taxon>Sordariomycetes</taxon>
        <taxon>Hypocreomycetidae</taxon>
        <taxon>Glomerellales</taxon>
        <taxon>Glomerellaceae</taxon>
        <taxon>Colletotrichum</taxon>
        <taxon>Colletotrichum destructivum species complex</taxon>
    </lineage>
</organism>
<reference evidence="5 6" key="1">
    <citation type="submission" date="2023-04" db="EMBL/GenBank/DDBJ databases">
        <title>Colletotrichum tabacum stain YC1 causing leaf anthracnose on Nicotiana tabacum(L.) cv.</title>
        <authorList>
            <person name="Ji Z."/>
            <person name="Wang M."/>
            <person name="Zhang J."/>
            <person name="Wang N."/>
            <person name="Zhou Z."/>
        </authorList>
    </citation>
    <scope>NUCLEOTIDE SEQUENCE [LARGE SCALE GENOMIC DNA]</scope>
    <source>
        <strain evidence="5 6">YC1</strain>
    </source>
</reference>
<comment type="caution">
    <text evidence="5">The sequence shown here is derived from an EMBL/GenBank/DDBJ whole genome shotgun (WGS) entry which is preliminary data.</text>
</comment>
<dbReference type="GO" id="GO:0000176">
    <property type="term" value="C:nuclear exosome (RNase complex)"/>
    <property type="evidence" value="ECO:0007669"/>
    <property type="project" value="UniProtKB-ARBA"/>
</dbReference>
<comment type="subcellular location">
    <subcellularLocation>
        <location evidence="1">Nucleus</location>
    </subcellularLocation>
</comment>
<name>A0AAV9TUS6_9PEZI</name>
<proteinExistence type="predicted"/>
<dbReference type="InterPro" id="IPR020568">
    <property type="entry name" value="Ribosomal_Su5_D2-typ_SF"/>
</dbReference>
<dbReference type="GO" id="GO:0000177">
    <property type="term" value="C:cytoplasmic exosome (RNase complex)"/>
    <property type="evidence" value="ECO:0007669"/>
    <property type="project" value="TreeGrafter"/>
</dbReference>
<keyword evidence="2" id="KW-0698">rRNA processing</keyword>
<accession>A0AAV9TUS6</accession>
<dbReference type="GO" id="GO:0034475">
    <property type="term" value="P:U4 snRNA 3'-end processing"/>
    <property type="evidence" value="ECO:0007669"/>
    <property type="project" value="TreeGrafter"/>
</dbReference>
<evidence type="ECO:0000256" key="4">
    <source>
        <dbReference type="ARBA" id="ARBA00023242"/>
    </source>
</evidence>
<keyword evidence="3" id="KW-0271">Exosome</keyword>
<dbReference type="EMBL" id="JASAOK010000001">
    <property type="protein sequence ID" value="KAK6226668.1"/>
    <property type="molecule type" value="Genomic_DNA"/>
</dbReference>
<dbReference type="InterPro" id="IPR050080">
    <property type="entry name" value="RNase_PH"/>
</dbReference>
<dbReference type="GO" id="GO:0016075">
    <property type="term" value="P:rRNA catabolic process"/>
    <property type="evidence" value="ECO:0007669"/>
    <property type="project" value="TreeGrafter"/>
</dbReference>
<dbReference type="GO" id="GO:0005730">
    <property type="term" value="C:nucleolus"/>
    <property type="evidence" value="ECO:0007669"/>
    <property type="project" value="TreeGrafter"/>
</dbReference>
<dbReference type="GO" id="GO:0071051">
    <property type="term" value="P:poly(A)-dependent snoRNA 3'-end processing"/>
    <property type="evidence" value="ECO:0007669"/>
    <property type="project" value="TreeGrafter"/>
</dbReference>
<gene>
    <name evidence="5" type="ORF">QIS74_00223</name>
</gene>
<sequence length="206" mass="22349">MEVQRRDENPFESVVDVVVRPAAGVGGTAERQLENVLQSSLRQLIPVKSFPRCLIQIALQVTETPQNDYANSKIVQAQSSLPLLPALFHSAILGLLSAAVPLKGIATCTTLAVLENGSKIVADPSPLEVDQATSLHVLSFTSQDDLLLAESEGAFSLTEWDKVVGKGRNVCGQHRQAEPDPVMNEDDQDSTDMRQFIRTVMEAKTA</sequence>
<protein>
    <submittedName>
        <fullName evidence="5">Exosome complex subunit Rrp46</fullName>
    </submittedName>
</protein>
<dbReference type="GO" id="GO:0006364">
    <property type="term" value="P:rRNA processing"/>
    <property type="evidence" value="ECO:0007669"/>
    <property type="project" value="UniProtKB-KW"/>
</dbReference>
<keyword evidence="4" id="KW-0539">Nucleus</keyword>
<evidence type="ECO:0000313" key="6">
    <source>
        <dbReference type="Proteomes" id="UP001327957"/>
    </source>
</evidence>
<dbReference type="GO" id="GO:0071028">
    <property type="term" value="P:nuclear mRNA surveillance"/>
    <property type="evidence" value="ECO:0007669"/>
    <property type="project" value="TreeGrafter"/>
</dbReference>
<dbReference type="PANTHER" id="PTHR11953">
    <property type="entry name" value="EXOSOME COMPLEX COMPONENT"/>
    <property type="match status" value="1"/>
</dbReference>
<dbReference type="PANTHER" id="PTHR11953:SF1">
    <property type="entry name" value="EXOSOME COMPLEX COMPONENT RRP46"/>
    <property type="match status" value="1"/>
</dbReference>
<dbReference type="SUPFAM" id="SSF55666">
    <property type="entry name" value="Ribonuclease PH domain 2-like"/>
    <property type="match status" value="1"/>
</dbReference>
<dbReference type="AlphaFoldDB" id="A0AAV9TUS6"/>
<dbReference type="Proteomes" id="UP001327957">
    <property type="component" value="Unassembled WGS sequence"/>
</dbReference>